<evidence type="ECO:0000313" key="1">
    <source>
        <dbReference type="EMBL" id="ACG32781.1"/>
    </source>
</evidence>
<dbReference type="AlphaFoldDB" id="B6T6P8"/>
<sequence length="63" mass="6934">MFVQHSSKFAMQVLPATFGRKLGSICRASSLFQFTDLNHLWFLISSLPPGPLPSLLPASLCNN</sequence>
<dbReference type="EMBL" id="EU960663">
    <property type="protein sequence ID" value="ACG32781.1"/>
    <property type="molecule type" value="mRNA"/>
</dbReference>
<name>B6T6P8_MAIZE</name>
<organism evidence="1">
    <name type="scientific">Zea mays</name>
    <name type="common">Maize</name>
    <dbReference type="NCBI Taxonomy" id="4577"/>
    <lineage>
        <taxon>Eukaryota</taxon>
        <taxon>Viridiplantae</taxon>
        <taxon>Streptophyta</taxon>
        <taxon>Embryophyta</taxon>
        <taxon>Tracheophyta</taxon>
        <taxon>Spermatophyta</taxon>
        <taxon>Magnoliopsida</taxon>
        <taxon>Liliopsida</taxon>
        <taxon>Poales</taxon>
        <taxon>Poaceae</taxon>
        <taxon>PACMAD clade</taxon>
        <taxon>Panicoideae</taxon>
        <taxon>Andropogonodae</taxon>
        <taxon>Andropogoneae</taxon>
        <taxon>Tripsacinae</taxon>
        <taxon>Zea</taxon>
    </lineage>
</organism>
<protein>
    <submittedName>
        <fullName evidence="1">Uncharacterized protein</fullName>
    </submittedName>
</protein>
<proteinExistence type="evidence at transcript level"/>
<accession>B6T6P8</accession>
<reference evidence="1" key="1">
    <citation type="journal article" date="2009" name="Plant Mol. Biol.">
        <title>Insights into corn genes derived from large-scale cDNA sequencing.</title>
        <authorList>
            <person name="Alexandrov N.N."/>
            <person name="Brover V.V."/>
            <person name="Freidin S."/>
            <person name="Troukhan M.E."/>
            <person name="Tatarinova T.V."/>
            <person name="Zhang H."/>
            <person name="Swaller T.J."/>
            <person name="Lu Y.P."/>
            <person name="Bouck J."/>
            <person name="Flavell R.B."/>
            <person name="Feldmann K.A."/>
        </authorList>
    </citation>
    <scope>NUCLEOTIDE SEQUENCE</scope>
</reference>